<dbReference type="Gene3D" id="1.10.10.60">
    <property type="entry name" value="Homeodomain-like"/>
    <property type="match status" value="1"/>
</dbReference>
<dbReference type="PANTHER" id="PTHR43874">
    <property type="entry name" value="TWO-COMPONENT RESPONSE REGULATOR"/>
    <property type="match status" value="1"/>
</dbReference>
<dbReference type="PROSITE" id="PS51294">
    <property type="entry name" value="HTH_MYB"/>
    <property type="match status" value="1"/>
</dbReference>
<evidence type="ECO:0000256" key="11">
    <source>
        <dbReference type="SAM" id="MobiDB-lite"/>
    </source>
</evidence>
<dbReference type="CDD" id="cd17584">
    <property type="entry name" value="REC_typeB_ARR-like"/>
    <property type="match status" value="1"/>
</dbReference>
<dbReference type="GO" id="GO:0009736">
    <property type="term" value="P:cytokinin-activated signaling pathway"/>
    <property type="evidence" value="ECO:0007669"/>
    <property type="project" value="InterPro"/>
</dbReference>
<dbReference type="SMART" id="SM00448">
    <property type="entry name" value="REC"/>
    <property type="match status" value="1"/>
</dbReference>
<feature type="domain" description="Response regulatory" evidence="12">
    <location>
        <begin position="30"/>
        <end position="145"/>
    </location>
</feature>
<evidence type="ECO:0000256" key="7">
    <source>
        <dbReference type="ARBA" id="ARBA00023163"/>
    </source>
</evidence>
<dbReference type="PANTHER" id="PTHR43874:SF7">
    <property type="entry name" value="TWO-COMPONENT RESPONSE REGULATOR ARR10"/>
    <property type="match status" value="1"/>
</dbReference>
<dbReference type="InterPro" id="IPR045279">
    <property type="entry name" value="ARR-like"/>
</dbReference>
<feature type="domain" description="HTH myb-type" evidence="13">
    <location>
        <begin position="199"/>
        <end position="253"/>
    </location>
</feature>
<dbReference type="SUPFAM" id="SSF46689">
    <property type="entry name" value="Homeodomain-like"/>
    <property type="match status" value="1"/>
</dbReference>
<dbReference type="InterPro" id="IPR001789">
    <property type="entry name" value="Sig_transdc_resp-reg_receiver"/>
</dbReference>
<dbReference type="InterPro" id="IPR006447">
    <property type="entry name" value="Myb_dom_plants"/>
</dbReference>
<dbReference type="SUPFAM" id="SSF52172">
    <property type="entry name" value="CheY-like"/>
    <property type="match status" value="1"/>
</dbReference>
<evidence type="ECO:0000256" key="10">
    <source>
        <dbReference type="PROSITE-ProRule" id="PRU00169"/>
    </source>
</evidence>
<keyword evidence="6 9" id="KW-0010">Activator</keyword>
<dbReference type="NCBIfam" id="TIGR01557">
    <property type="entry name" value="myb_SHAQKYF"/>
    <property type="match status" value="1"/>
</dbReference>
<dbReference type="Gene3D" id="3.40.50.2300">
    <property type="match status" value="1"/>
</dbReference>
<keyword evidence="5 9" id="KW-0238">DNA-binding</keyword>
<feature type="region of interest" description="Disordered" evidence="11">
    <location>
        <begin position="163"/>
        <end position="183"/>
    </location>
</feature>
<evidence type="ECO:0000313" key="14">
    <source>
        <dbReference type="EMBL" id="JAG98451.1"/>
    </source>
</evidence>
<keyword evidence="2" id="KW-0597">Phosphoprotein</keyword>
<dbReference type="InterPro" id="IPR011006">
    <property type="entry name" value="CheY-like_superfamily"/>
</dbReference>
<evidence type="ECO:0000256" key="9">
    <source>
        <dbReference type="PIRNR" id="PIRNR036392"/>
    </source>
</evidence>
<comment type="subcellular location">
    <subcellularLocation>
        <location evidence="1 9">Nucleus</location>
    </subcellularLocation>
</comment>
<dbReference type="EMBL" id="GCKF01025375">
    <property type="protein sequence ID" value="JAG98451.1"/>
    <property type="molecule type" value="Transcribed_RNA"/>
</dbReference>
<dbReference type="InterPro" id="IPR001005">
    <property type="entry name" value="SANT/Myb"/>
</dbReference>
<evidence type="ECO:0000256" key="1">
    <source>
        <dbReference type="ARBA" id="ARBA00004123"/>
    </source>
</evidence>
<name>A0A0D6R6V8_ARACU</name>
<dbReference type="AlphaFoldDB" id="A0A0D6R6V8"/>
<proteinExistence type="predicted"/>
<keyword evidence="8 9" id="KW-0539">Nucleus</keyword>
<evidence type="ECO:0000256" key="5">
    <source>
        <dbReference type="ARBA" id="ARBA00023125"/>
    </source>
</evidence>
<evidence type="ECO:0000259" key="13">
    <source>
        <dbReference type="PROSITE" id="PS51294"/>
    </source>
</evidence>
<dbReference type="FunFam" id="1.10.10.60:FF:000007">
    <property type="entry name" value="Two-component response regulator"/>
    <property type="match status" value="1"/>
</dbReference>
<evidence type="ECO:0000256" key="6">
    <source>
        <dbReference type="ARBA" id="ARBA00023159"/>
    </source>
</evidence>
<reference evidence="14" key="1">
    <citation type="submission" date="2015-03" db="EMBL/GenBank/DDBJ databases">
        <title>A transcriptome of Araucaria cunninghamii, an australian fine timber species.</title>
        <authorList>
            <person name="Jing Yi C.J.Y."/>
            <person name="Yin San L.Y.S."/>
            <person name="Abdul Karim S.S."/>
            <person name="Wan Azmi N.N."/>
            <person name="Hercus R.R."/>
            <person name="Croft L.L."/>
        </authorList>
    </citation>
    <scope>NUCLEOTIDE SEQUENCE</scope>
    <source>
        <strain evidence="14">MI0301</strain>
        <tissue evidence="14">Leaf</tissue>
    </source>
</reference>
<dbReference type="GO" id="GO:0003700">
    <property type="term" value="F:DNA-binding transcription factor activity"/>
    <property type="evidence" value="ECO:0007669"/>
    <property type="project" value="UniProtKB-UniRule"/>
</dbReference>
<dbReference type="Pfam" id="PF00072">
    <property type="entry name" value="Response_reg"/>
    <property type="match status" value="1"/>
</dbReference>
<comment type="function">
    <text evidence="9">Transcriptional activator that binds specific DNA sequence.</text>
</comment>
<dbReference type="GO" id="GO:0000160">
    <property type="term" value="P:phosphorelay signal transduction system"/>
    <property type="evidence" value="ECO:0007669"/>
    <property type="project" value="UniProtKB-KW"/>
</dbReference>
<accession>A0A0D6R6V8</accession>
<dbReference type="GO" id="GO:0005634">
    <property type="term" value="C:nucleus"/>
    <property type="evidence" value="ECO:0007669"/>
    <property type="project" value="UniProtKB-SubCell"/>
</dbReference>
<organism evidence="14">
    <name type="scientific">Araucaria cunninghamii</name>
    <name type="common">Hoop pine</name>
    <name type="synonym">Moreton Bay pine</name>
    <dbReference type="NCBI Taxonomy" id="56994"/>
    <lineage>
        <taxon>Eukaryota</taxon>
        <taxon>Viridiplantae</taxon>
        <taxon>Streptophyta</taxon>
        <taxon>Embryophyta</taxon>
        <taxon>Tracheophyta</taxon>
        <taxon>Spermatophyta</taxon>
        <taxon>Pinopsida</taxon>
        <taxon>Pinidae</taxon>
        <taxon>Conifers II</taxon>
        <taxon>Araucariales</taxon>
        <taxon>Araucariaceae</taxon>
        <taxon>Araucaria</taxon>
    </lineage>
</organism>
<dbReference type="InterPro" id="IPR017930">
    <property type="entry name" value="Myb_dom"/>
</dbReference>
<evidence type="ECO:0000256" key="3">
    <source>
        <dbReference type="ARBA" id="ARBA00023012"/>
    </source>
</evidence>
<keyword evidence="3 9" id="KW-0902">Two-component regulatory system</keyword>
<dbReference type="EMBL" id="GCKF01025377">
    <property type="protein sequence ID" value="JAG98450.1"/>
    <property type="molecule type" value="Transcribed_RNA"/>
</dbReference>
<keyword evidence="4 9" id="KW-0805">Transcription regulation</keyword>
<dbReference type="PROSITE" id="PS50110">
    <property type="entry name" value="RESPONSE_REGULATORY"/>
    <property type="match status" value="1"/>
</dbReference>
<evidence type="ECO:0000256" key="2">
    <source>
        <dbReference type="ARBA" id="ARBA00022553"/>
    </source>
</evidence>
<sequence length="555" mass="61375">MKQVGSYSGKLAEESRAMKQIENFSPSGLKVLVVDDDPLCLMVLEKMLRQCTYKVTTCSQVSQAIAMCMEDKERFDLVISEVYLPNEDGFKLLELVGLGLDLPVIMMSANGETSVVMKGITHGACDYLIKPVRIEELRNIWQHVVRRRGRDYLKEDLGECDDREVIDPPETTSKKRKDSSGGDFSDEVIDDISSLKRARVHWTVQLHQQFVAAVNQLGIDKAVPKKIVEIMKVQGLSRENVASHLQKYRLYLKRLSGIIPESYPVASFQAAEDSISGDKMQIQPGGKCGKGLNLGVGASSSLGAGRALDQGTLKSLHQYRAYQQKVAANRAQVLGGIGILPPKVSNATKTPESNTGLKGGLQRMTSVDIGMLWKAQRKLDIDVNEKTGASKNAPAKRFNKIDKELDSVLDPIPEQHRVRQLNLRHSRTQSMNMADIPITFQHNKPVFPSTEPTKCMLPDVDELHPMADISWVESSFKPENSGSKTASVNIFDNIGQEFGSSSLSAATTDEVNRQVFASTDFGGTQEVGVRNEDFFSSGSTDISDYFIDDFIPQPK</sequence>
<protein>
    <recommendedName>
        <fullName evidence="9">Two-component response regulator</fullName>
    </recommendedName>
</protein>
<dbReference type="Pfam" id="PF00249">
    <property type="entry name" value="Myb_DNA-binding"/>
    <property type="match status" value="1"/>
</dbReference>
<dbReference type="PIRSF" id="PIRSF036392">
    <property type="entry name" value="RR_ARR_type-B"/>
    <property type="match status" value="1"/>
</dbReference>
<dbReference type="InterPro" id="IPR009057">
    <property type="entry name" value="Homeodomain-like_sf"/>
</dbReference>
<comment type="caution">
    <text evidence="10">Lacks conserved residue(s) required for the propagation of feature annotation.</text>
</comment>
<keyword evidence="7 9" id="KW-0804">Transcription</keyword>
<evidence type="ECO:0000256" key="4">
    <source>
        <dbReference type="ARBA" id="ARBA00023015"/>
    </source>
</evidence>
<dbReference type="GO" id="GO:0003677">
    <property type="term" value="F:DNA binding"/>
    <property type="evidence" value="ECO:0007669"/>
    <property type="project" value="UniProtKB-KW"/>
</dbReference>
<dbReference type="InterPro" id="IPR017053">
    <property type="entry name" value="Response_reg_B-typ_pln"/>
</dbReference>
<evidence type="ECO:0000256" key="8">
    <source>
        <dbReference type="ARBA" id="ARBA00023242"/>
    </source>
</evidence>
<evidence type="ECO:0000259" key="12">
    <source>
        <dbReference type="PROSITE" id="PS50110"/>
    </source>
</evidence>